<accession>A0A221W8G2</accession>
<keyword evidence="2" id="KW-1185">Reference proteome</keyword>
<dbReference type="InterPro" id="IPR013381">
    <property type="entry name" value="CRISPR-assoc_prot_Cse1"/>
</dbReference>
<name>A0A221W8G2_9PSEU</name>
<gene>
    <name evidence="1" type="primary">cse5</name>
    <name evidence="1" type="ORF">AHOG_21015</name>
</gene>
<dbReference type="Pfam" id="PF09481">
    <property type="entry name" value="CRISPR_Cse1"/>
    <property type="match status" value="1"/>
</dbReference>
<reference evidence="1 2" key="1">
    <citation type="submission" date="2017-07" db="EMBL/GenBank/DDBJ databases">
        <title>Complete genome sequence of Actinoalloteichus hoggarensis DSM 45943, type strain of Actinoalloteichus hoggarensis.</title>
        <authorList>
            <person name="Ruckert C."/>
            <person name="Nouioui I."/>
            <person name="Willmese J."/>
            <person name="van Wezel G."/>
            <person name="Klenk H.-P."/>
            <person name="Kalinowski J."/>
            <person name="Zotchev S.B."/>
        </authorList>
    </citation>
    <scope>NUCLEOTIDE SEQUENCE [LARGE SCALE GENOMIC DNA]</scope>
    <source>
        <strain evidence="1 2">DSM 45943</strain>
    </source>
</reference>
<sequence>MVDNRSTFNLTEQPWIPVRTGAAVRHIGLRELFEKAHEIEDLAVPIPPAAAALWRVLYAITAQITGLNRALTGSDPGDDVWTDARNAVLARGALSADLVAEHFAAHRSKFYLFHGDRPWMQEPRLVEECLVASGVNKLVAGRPAGNNQVWFGHFSDVEPQPIPAGEAALHLLVQLYYGPAGKCTARRIAGHAESNSTKGILRSTTSFHPIGANLFESLVAGVPGPPPNSNDDHDRCGWEQPLLDPLGRPPEPTWPGGLLTGRTRHAVLLVPDVTGTLVTDAYLTWAWRTPSTEARDPYLVYDVSREGRAYPRPASSDRAVWRDLDSLLLRNAVDSGATPRRPAVFDGLATLPAEVRDRLRLSAYGFDQDGQTRDRQWFSASIPPVLRHLEEHDPITAVHIGELRRSAEAVGRRLQHCLADAWRDVTSAASREKDRGGPWPVRAAQHYWPAAEREFWTRLRTGDVDADPWVFQQLAHRAIDAALSPTDEADLRIARAVEAARRRLSRALTKETR</sequence>
<dbReference type="AlphaFoldDB" id="A0A221W8G2"/>
<dbReference type="Proteomes" id="UP000204221">
    <property type="component" value="Chromosome"/>
</dbReference>
<proteinExistence type="predicted"/>
<dbReference type="OrthoDB" id="3187690at2"/>
<dbReference type="RefSeq" id="WP_093942899.1">
    <property type="nucleotide sequence ID" value="NZ_CP022521.1"/>
</dbReference>
<dbReference type="KEGG" id="ahg:AHOG_21015"/>
<dbReference type="NCBIfam" id="TIGR02547">
    <property type="entry name" value="casA_cse1"/>
    <property type="match status" value="1"/>
</dbReference>
<protein>
    <submittedName>
        <fullName evidence="1">CRISPR-associated protein CasA/Cse1</fullName>
    </submittedName>
</protein>
<evidence type="ECO:0000313" key="1">
    <source>
        <dbReference type="EMBL" id="ASO21819.1"/>
    </source>
</evidence>
<evidence type="ECO:0000313" key="2">
    <source>
        <dbReference type="Proteomes" id="UP000204221"/>
    </source>
</evidence>
<organism evidence="1 2">
    <name type="scientific">Actinoalloteichus hoggarensis</name>
    <dbReference type="NCBI Taxonomy" id="1470176"/>
    <lineage>
        <taxon>Bacteria</taxon>
        <taxon>Bacillati</taxon>
        <taxon>Actinomycetota</taxon>
        <taxon>Actinomycetes</taxon>
        <taxon>Pseudonocardiales</taxon>
        <taxon>Pseudonocardiaceae</taxon>
        <taxon>Actinoalloteichus</taxon>
    </lineage>
</organism>
<dbReference type="EMBL" id="CP022521">
    <property type="protein sequence ID" value="ASO21819.1"/>
    <property type="molecule type" value="Genomic_DNA"/>
</dbReference>